<protein>
    <recommendedName>
        <fullName evidence="7 9">Uroporphyrinogen-III synthase</fullName>
        <ecNumber evidence="3 9">4.2.1.75</ecNumber>
    </recommendedName>
</protein>
<dbReference type="InterPro" id="IPR039793">
    <property type="entry name" value="UROS/Hem4"/>
</dbReference>
<evidence type="ECO:0000313" key="12">
    <source>
        <dbReference type="Proteomes" id="UP001296993"/>
    </source>
</evidence>
<organism evidence="11 12">
    <name type="scientific">Paeniglutamicibacter kerguelensis</name>
    <dbReference type="NCBI Taxonomy" id="254788"/>
    <lineage>
        <taxon>Bacteria</taxon>
        <taxon>Bacillati</taxon>
        <taxon>Actinomycetota</taxon>
        <taxon>Actinomycetes</taxon>
        <taxon>Micrococcales</taxon>
        <taxon>Micrococcaceae</taxon>
        <taxon>Paeniglutamicibacter</taxon>
    </lineage>
</organism>
<keyword evidence="4 9" id="KW-0456">Lyase</keyword>
<reference evidence="11 12" key="1">
    <citation type="submission" date="2021-03" db="EMBL/GenBank/DDBJ databases">
        <title>Sequencing the genomes of 1000 actinobacteria strains.</title>
        <authorList>
            <person name="Klenk H.-P."/>
        </authorList>
    </citation>
    <scope>NUCLEOTIDE SEQUENCE [LARGE SCALE GENOMIC DNA]</scope>
    <source>
        <strain evidence="11 12">DSM 15797</strain>
    </source>
</reference>
<evidence type="ECO:0000256" key="1">
    <source>
        <dbReference type="ARBA" id="ARBA00004772"/>
    </source>
</evidence>
<dbReference type="PANTHER" id="PTHR38042:SF1">
    <property type="entry name" value="UROPORPHYRINOGEN-III SYNTHASE, CHLOROPLASTIC"/>
    <property type="match status" value="1"/>
</dbReference>
<comment type="similarity">
    <text evidence="2 9">Belongs to the uroporphyrinogen-III synthase family.</text>
</comment>
<name>A0ABS4XE32_9MICC</name>
<dbReference type="InterPro" id="IPR036108">
    <property type="entry name" value="4pyrrol_syn_uPrphyn_synt_sf"/>
</dbReference>
<evidence type="ECO:0000259" key="10">
    <source>
        <dbReference type="Pfam" id="PF02602"/>
    </source>
</evidence>
<dbReference type="Pfam" id="PF02602">
    <property type="entry name" value="HEM4"/>
    <property type="match status" value="1"/>
</dbReference>
<dbReference type="SUPFAM" id="SSF69618">
    <property type="entry name" value="HemD-like"/>
    <property type="match status" value="1"/>
</dbReference>
<keyword evidence="12" id="KW-1185">Reference proteome</keyword>
<dbReference type="EMBL" id="JAGIOF010000001">
    <property type="protein sequence ID" value="MBP2386732.1"/>
    <property type="molecule type" value="Genomic_DNA"/>
</dbReference>
<dbReference type="InterPro" id="IPR003754">
    <property type="entry name" value="4pyrrol_synth_uPrphyn_synth"/>
</dbReference>
<sequence length="292" mass="30060">MSISGVLAGRTALLLRSADRASATIAALRERGARTALCQLIDFELPADTAELDAGLRRLLAGGFDWCVFTSVNTLTALALRAKAMGLELAVPSATRIAVVGEATARAVLKLGASVDFMPEADHSARGMLAEWDALRASPASVFMPQADIASATLRTGFAAHGWDAHIVVAYNTVAAPADPARALVSPAGAPATDLPPGGRRLHIDELAASLPDIDAVFFTSPSTVDRFLAVAPAPDAALDLIAIGDSTAARLRERGFTPAAVADLPTPAGMIAAWEAALAASGPGRPRPTRT</sequence>
<dbReference type="PANTHER" id="PTHR38042">
    <property type="entry name" value="UROPORPHYRINOGEN-III SYNTHASE, CHLOROPLASTIC"/>
    <property type="match status" value="1"/>
</dbReference>
<comment type="catalytic activity">
    <reaction evidence="8 9">
        <text>hydroxymethylbilane = uroporphyrinogen III + H2O</text>
        <dbReference type="Rhea" id="RHEA:18965"/>
        <dbReference type="ChEBI" id="CHEBI:15377"/>
        <dbReference type="ChEBI" id="CHEBI:57308"/>
        <dbReference type="ChEBI" id="CHEBI:57845"/>
        <dbReference type="EC" id="4.2.1.75"/>
    </reaction>
</comment>
<comment type="function">
    <text evidence="6 9">Catalyzes cyclization of the linear tetrapyrrole, hydroxymethylbilane, to the macrocyclic uroporphyrinogen III.</text>
</comment>
<evidence type="ECO:0000256" key="5">
    <source>
        <dbReference type="ARBA" id="ARBA00023244"/>
    </source>
</evidence>
<dbReference type="RefSeq" id="WP_209997778.1">
    <property type="nucleotide sequence ID" value="NZ_BAAAJY010000002.1"/>
</dbReference>
<proteinExistence type="inferred from homology"/>
<comment type="pathway">
    <text evidence="1 9">Porphyrin-containing compound metabolism; protoporphyrin-IX biosynthesis; coproporphyrinogen-III from 5-aminolevulinate: step 3/4.</text>
</comment>
<feature type="domain" description="Tetrapyrrole biosynthesis uroporphyrinogen III synthase" evidence="10">
    <location>
        <begin position="23"/>
        <end position="273"/>
    </location>
</feature>
<evidence type="ECO:0000256" key="7">
    <source>
        <dbReference type="ARBA" id="ARBA00040167"/>
    </source>
</evidence>
<evidence type="ECO:0000256" key="4">
    <source>
        <dbReference type="ARBA" id="ARBA00023239"/>
    </source>
</evidence>
<dbReference type="Gene3D" id="3.40.50.10090">
    <property type="match status" value="2"/>
</dbReference>
<keyword evidence="5 9" id="KW-0627">Porphyrin biosynthesis</keyword>
<evidence type="ECO:0000256" key="3">
    <source>
        <dbReference type="ARBA" id="ARBA00013109"/>
    </source>
</evidence>
<comment type="caution">
    <text evidence="11">The sequence shown here is derived from an EMBL/GenBank/DDBJ whole genome shotgun (WGS) entry which is preliminary data.</text>
</comment>
<dbReference type="EC" id="4.2.1.75" evidence="3 9"/>
<accession>A0ABS4XE32</accession>
<evidence type="ECO:0000256" key="2">
    <source>
        <dbReference type="ARBA" id="ARBA00008133"/>
    </source>
</evidence>
<dbReference type="Proteomes" id="UP001296993">
    <property type="component" value="Unassembled WGS sequence"/>
</dbReference>
<gene>
    <name evidence="11" type="ORF">JOF47_002243</name>
</gene>
<evidence type="ECO:0000313" key="11">
    <source>
        <dbReference type="EMBL" id="MBP2386732.1"/>
    </source>
</evidence>
<evidence type="ECO:0000256" key="6">
    <source>
        <dbReference type="ARBA" id="ARBA00037589"/>
    </source>
</evidence>
<dbReference type="CDD" id="cd06578">
    <property type="entry name" value="HemD"/>
    <property type="match status" value="1"/>
</dbReference>
<evidence type="ECO:0000256" key="8">
    <source>
        <dbReference type="ARBA" id="ARBA00048617"/>
    </source>
</evidence>
<evidence type="ECO:0000256" key="9">
    <source>
        <dbReference type="RuleBase" id="RU366031"/>
    </source>
</evidence>